<evidence type="ECO:0000313" key="3">
    <source>
        <dbReference type="Proteomes" id="UP000180253"/>
    </source>
</evidence>
<evidence type="ECO:0000313" key="2">
    <source>
        <dbReference type="EMBL" id="OHU95155.1"/>
    </source>
</evidence>
<reference evidence="2 3" key="1">
    <citation type="submission" date="2016-10" db="EMBL/GenBank/DDBJ databases">
        <title>Pseudoalteromonas amylolytica sp. nov., isolated from the surface seawater.</title>
        <authorList>
            <person name="Wu Y.-H."/>
            <person name="Cheng H."/>
            <person name="Jin X.-B."/>
            <person name="Wang C.-S."/>
            <person name="Xu X.-W."/>
        </authorList>
    </citation>
    <scope>NUCLEOTIDE SEQUENCE [LARGE SCALE GENOMIC DNA]</scope>
    <source>
        <strain evidence="2 3">JCM 12483</strain>
    </source>
</reference>
<dbReference type="EMBL" id="MNAN01000031">
    <property type="protein sequence ID" value="OHU95155.1"/>
    <property type="molecule type" value="Genomic_DNA"/>
</dbReference>
<evidence type="ECO:0008006" key="4">
    <source>
        <dbReference type="Google" id="ProtNLM"/>
    </source>
</evidence>
<name>A0A1S1N8Y1_9GAMM</name>
<feature type="chain" id="PRO_5010327459" description="DUF2946 domain-containing protein" evidence="1">
    <location>
        <begin position="25"/>
        <end position="119"/>
    </location>
</feature>
<organism evidence="2 3">
    <name type="scientific">Pseudoalteromonas byunsanensis</name>
    <dbReference type="NCBI Taxonomy" id="327939"/>
    <lineage>
        <taxon>Bacteria</taxon>
        <taxon>Pseudomonadati</taxon>
        <taxon>Pseudomonadota</taxon>
        <taxon>Gammaproteobacteria</taxon>
        <taxon>Alteromonadales</taxon>
        <taxon>Pseudoalteromonadaceae</taxon>
        <taxon>Pseudoalteromonas</taxon>
    </lineage>
</organism>
<accession>A0A1S1N8Y1</accession>
<comment type="caution">
    <text evidence="2">The sequence shown here is derived from an EMBL/GenBank/DDBJ whole genome shotgun (WGS) entry which is preliminary data.</text>
</comment>
<protein>
    <recommendedName>
        <fullName evidence="4">DUF2946 domain-containing protein</fullName>
    </recommendedName>
</protein>
<sequence length="119" mass="12891">MLKSLSTILVTLSMLIAFTGQVLAYAAMPCDMSLDNHQVMMSMDHSSKMASMDNSNMSSAADCCDTECTCPASVCTSIHYLSSYLLTTPVLYYSEAINRSLPQAPLAISSSLYRPPIFA</sequence>
<gene>
    <name evidence="2" type="ORF">BIW53_10530</name>
</gene>
<dbReference type="Proteomes" id="UP000180253">
    <property type="component" value="Unassembled WGS sequence"/>
</dbReference>
<proteinExistence type="predicted"/>
<feature type="signal peptide" evidence="1">
    <location>
        <begin position="1"/>
        <end position="24"/>
    </location>
</feature>
<dbReference type="OrthoDB" id="6314958at2"/>
<dbReference type="RefSeq" id="WP_070991840.1">
    <property type="nucleotide sequence ID" value="NZ_CBCSHD010000002.1"/>
</dbReference>
<dbReference type="AlphaFoldDB" id="A0A1S1N8Y1"/>
<keyword evidence="3" id="KW-1185">Reference proteome</keyword>
<keyword evidence="1" id="KW-0732">Signal</keyword>
<evidence type="ECO:0000256" key="1">
    <source>
        <dbReference type="SAM" id="SignalP"/>
    </source>
</evidence>
<dbReference type="STRING" id="327939.BIW53_10530"/>